<reference evidence="2" key="2">
    <citation type="submission" date="2013-04" db="UniProtKB">
        <authorList>
            <consortium name="EnsemblPlants"/>
        </authorList>
    </citation>
    <scope>IDENTIFICATION</scope>
</reference>
<name>J3LM48_ORYBR</name>
<accession>J3LM48</accession>
<dbReference type="Proteomes" id="UP000006038">
    <property type="component" value="Chromosome 3"/>
</dbReference>
<reference evidence="2" key="1">
    <citation type="journal article" date="2013" name="Nat. Commun.">
        <title>Whole-genome sequencing of Oryza brachyantha reveals mechanisms underlying Oryza genome evolution.</title>
        <authorList>
            <person name="Chen J."/>
            <person name="Huang Q."/>
            <person name="Gao D."/>
            <person name="Wang J."/>
            <person name="Lang Y."/>
            <person name="Liu T."/>
            <person name="Li B."/>
            <person name="Bai Z."/>
            <person name="Luis Goicoechea J."/>
            <person name="Liang C."/>
            <person name="Chen C."/>
            <person name="Zhang W."/>
            <person name="Sun S."/>
            <person name="Liao Y."/>
            <person name="Zhang X."/>
            <person name="Yang L."/>
            <person name="Song C."/>
            <person name="Wang M."/>
            <person name="Shi J."/>
            <person name="Liu G."/>
            <person name="Liu J."/>
            <person name="Zhou H."/>
            <person name="Zhou W."/>
            <person name="Yu Q."/>
            <person name="An N."/>
            <person name="Chen Y."/>
            <person name="Cai Q."/>
            <person name="Wang B."/>
            <person name="Liu B."/>
            <person name="Min J."/>
            <person name="Huang Y."/>
            <person name="Wu H."/>
            <person name="Li Z."/>
            <person name="Zhang Y."/>
            <person name="Yin Y."/>
            <person name="Song W."/>
            <person name="Jiang J."/>
            <person name="Jackson S.A."/>
            <person name="Wing R.A."/>
            <person name="Wang J."/>
            <person name="Chen M."/>
        </authorList>
    </citation>
    <scope>NUCLEOTIDE SEQUENCE [LARGE SCALE GENOMIC DNA]</scope>
    <source>
        <strain evidence="2">cv. IRGC 101232</strain>
    </source>
</reference>
<feature type="compositionally biased region" description="Acidic residues" evidence="1">
    <location>
        <begin position="111"/>
        <end position="126"/>
    </location>
</feature>
<feature type="region of interest" description="Disordered" evidence="1">
    <location>
        <begin position="110"/>
        <end position="134"/>
    </location>
</feature>
<feature type="compositionally biased region" description="Basic and acidic residues" evidence="1">
    <location>
        <begin position="327"/>
        <end position="336"/>
    </location>
</feature>
<evidence type="ECO:0000256" key="1">
    <source>
        <dbReference type="SAM" id="MobiDB-lite"/>
    </source>
</evidence>
<dbReference type="Gramene" id="OB03G21240.1">
    <property type="protein sequence ID" value="OB03G21240.1"/>
    <property type="gene ID" value="OB03G21240"/>
</dbReference>
<evidence type="ECO:0000313" key="2">
    <source>
        <dbReference type="EnsemblPlants" id="OB03G21240.1"/>
    </source>
</evidence>
<organism evidence="2">
    <name type="scientific">Oryza brachyantha</name>
    <name type="common">malo sina</name>
    <dbReference type="NCBI Taxonomy" id="4533"/>
    <lineage>
        <taxon>Eukaryota</taxon>
        <taxon>Viridiplantae</taxon>
        <taxon>Streptophyta</taxon>
        <taxon>Embryophyta</taxon>
        <taxon>Tracheophyta</taxon>
        <taxon>Spermatophyta</taxon>
        <taxon>Magnoliopsida</taxon>
        <taxon>Liliopsida</taxon>
        <taxon>Poales</taxon>
        <taxon>Poaceae</taxon>
        <taxon>BOP clade</taxon>
        <taxon>Oryzoideae</taxon>
        <taxon>Oryzeae</taxon>
        <taxon>Oryzinae</taxon>
        <taxon>Oryza</taxon>
    </lineage>
</organism>
<protein>
    <submittedName>
        <fullName evidence="2">Uncharacterized protein</fullName>
    </submittedName>
</protein>
<evidence type="ECO:0000313" key="3">
    <source>
        <dbReference type="Proteomes" id="UP000006038"/>
    </source>
</evidence>
<feature type="region of interest" description="Disordered" evidence="1">
    <location>
        <begin position="315"/>
        <end position="336"/>
    </location>
</feature>
<sequence>MAERVYLKASFRMKIKDGKCLLAHFCERFSQRRRSVEEIQLRQSVNISANTYAQYVEVLHEPSIKWAKENGKRLTQDAGGGGRGACGFLQLLVAAADGLGDFGAALRAEADGEPEEGEDGDPDEDVERQVSHDGVAGEVAVRPVTGILPIATGDVGAELVSHDGVAGEVAVRPVTGILPIATGDVGAELRLGRPPPSCSWFMTGPCGRGGYTAGGAGTTAGCTHGCCCAMAQHGREASEPGTKSQFTSDSWQIGLTGEPRSIDRSSIFGVIGGSLDSGTVDMMRIEGWGCDYGGSGDAVGAVRLSCESRMRLRGSASRPSQCPTAGLEKRSARGDDDAGRAAGIKFYCYAWEGIVWTLAMSLAVTCQQQSSPLAIRCNAAL</sequence>
<dbReference type="AlphaFoldDB" id="J3LM48"/>
<dbReference type="EnsemblPlants" id="OB03G21240.1">
    <property type="protein sequence ID" value="OB03G21240.1"/>
    <property type="gene ID" value="OB03G21240"/>
</dbReference>
<keyword evidence="3" id="KW-1185">Reference proteome</keyword>
<dbReference type="HOGENOM" id="CLU_726430_0_0_1"/>
<proteinExistence type="predicted"/>